<keyword evidence="2" id="KW-1185">Reference proteome</keyword>
<organism evidence="1 2">
    <name type="scientific">Ascochyta lentis</name>
    <dbReference type="NCBI Taxonomy" id="205686"/>
    <lineage>
        <taxon>Eukaryota</taxon>
        <taxon>Fungi</taxon>
        <taxon>Dikarya</taxon>
        <taxon>Ascomycota</taxon>
        <taxon>Pezizomycotina</taxon>
        <taxon>Dothideomycetes</taxon>
        <taxon>Pleosporomycetidae</taxon>
        <taxon>Pleosporales</taxon>
        <taxon>Pleosporineae</taxon>
        <taxon>Didymellaceae</taxon>
        <taxon>Ascochyta</taxon>
    </lineage>
</organism>
<dbReference type="Proteomes" id="UP000651452">
    <property type="component" value="Unassembled WGS sequence"/>
</dbReference>
<reference evidence="1" key="1">
    <citation type="submission" date="2018-12" db="EMBL/GenBank/DDBJ databases">
        <authorList>
            <person name="Syme R.A."/>
            <person name="Farfan-Caceres L."/>
            <person name="Lichtenzveig J."/>
        </authorList>
    </citation>
    <scope>NUCLEOTIDE SEQUENCE</scope>
    <source>
        <strain evidence="1">Al4</strain>
    </source>
</reference>
<dbReference type="OrthoDB" id="3801967at2759"/>
<gene>
    <name evidence="1" type="ORF">EKO04_007988</name>
</gene>
<sequence length="204" mass="24218">MVLVNLSYIRSLRWILFRTTNFEKSNMKFFKELSLALVALQLPGALAWSCVSLSQLSCDAQMIPENSREKECINVDPLDWTNPVTRNKTECFCSDEGKAILKRYFDCFYTRAARCSNRSDKFATSYMIWIEESCYHRYKRRLYCNDDWKPTPPWDMIDNEDMKRRYDLDDPHQYSFDSERTARGIPWHGCNPEDYKLRLGPGWP</sequence>
<comment type="caution">
    <text evidence="1">The sequence shown here is derived from an EMBL/GenBank/DDBJ whole genome shotgun (WGS) entry which is preliminary data.</text>
</comment>
<dbReference type="EMBL" id="RZGK01000014">
    <property type="protein sequence ID" value="KAF9693920.1"/>
    <property type="molecule type" value="Genomic_DNA"/>
</dbReference>
<name>A0A8H7IZW6_9PLEO</name>
<reference evidence="1" key="2">
    <citation type="submission" date="2020-09" db="EMBL/GenBank/DDBJ databases">
        <title>Reference genome assembly for Australian Ascochyta lentis isolate Al4.</title>
        <authorList>
            <person name="Lee R.C."/>
            <person name="Farfan-Caceres L.M."/>
            <person name="Debler J.W."/>
            <person name="Williams A.H."/>
            <person name="Henares B.M."/>
        </authorList>
    </citation>
    <scope>NUCLEOTIDE SEQUENCE</scope>
    <source>
        <strain evidence="1">Al4</strain>
    </source>
</reference>
<evidence type="ECO:0000313" key="1">
    <source>
        <dbReference type="EMBL" id="KAF9693920.1"/>
    </source>
</evidence>
<dbReference type="AlphaFoldDB" id="A0A8H7IZW6"/>
<protein>
    <submittedName>
        <fullName evidence="1">Uncharacterized protein</fullName>
    </submittedName>
</protein>
<evidence type="ECO:0000313" key="2">
    <source>
        <dbReference type="Proteomes" id="UP000651452"/>
    </source>
</evidence>
<accession>A0A8H7IZW6</accession>
<proteinExistence type="predicted"/>